<dbReference type="Pfam" id="PF12796">
    <property type="entry name" value="Ank_2"/>
    <property type="match status" value="2"/>
</dbReference>
<organism evidence="6 7">
    <name type="scientific">Diacronema lutheri</name>
    <name type="common">Unicellular marine alga</name>
    <name type="synonym">Monochrysis lutheri</name>
    <dbReference type="NCBI Taxonomy" id="2081491"/>
    <lineage>
        <taxon>Eukaryota</taxon>
        <taxon>Haptista</taxon>
        <taxon>Haptophyta</taxon>
        <taxon>Pavlovophyceae</taxon>
        <taxon>Pavlovales</taxon>
        <taxon>Pavlovaceae</taxon>
        <taxon>Diacronema</taxon>
    </lineage>
</organism>
<evidence type="ECO:0000259" key="5">
    <source>
        <dbReference type="Pfam" id="PF12680"/>
    </source>
</evidence>
<dbReference type="PANTHER" id="PTHR24198">
    <property type="entry name" value="ANKYRIN REPEAT AND PROTEIN KINASE DOMAIN-CONTAINING PROTEIN"/>
    <property type="match status" value="1"/>
</dbReference>
<sequence>MFPSTRQSSFNASASAWDAIHRDDAPALALADFDPRATRGGEQTALHYACEHDAHRCAAWLVKQQGVDVDVQDAQLRTPFLLACENRAYKTIAILARTDGVDLRAASKQERTALHMLASSDEALPTIGMLLDLGLDGGAVSSDGLTPLHVAVGHDAIGAATLLLDRGFSVWKTGAGRRATPLVPFALSKGAHACAALLVERGAPLGALDTEGRSVAHLAVREGAPCLPAILARAAELDLDARDRAGRAALHYAVATGSAERAALLLQHGAEIDAEDGAGMTALHVACCTGEAEAAALLLGKGARVGAADRVGNTPLHWACQRGSEACARLLLDHGADADCANAAGLSPVALTHDPALAALFTARADGTEAHARAGERGKRSAGAPDEPGAAGGKRARAGTAGAAVAAGGAAGAPPACVDGFVKAFNAGSVDAMAELFAPAGSLDDGAGSVAVGKEAVLAKLREVIGGAGARFAVNARHYSTATATAAIEGRLSRGKGAATRGSTAKDTVVLVTADADGLIAKAKIYSVEPL</sequence>
<dbReference type="InterPro" id="IPR032710">
    <property type="entry name" value="NTF2-like_dom_sf"/>
</dbReference>
<dbReference type="InterPro" id="IPR036770">
    <property type="entry name" value="Ankyrin_rpt-contain_sf"/>
</dbReference>
<protein>
    <recommendedName>
        <fullName evidence="5">SnoaL-like domain-containing protein</fullName>
    </recommendedName>
</protein>
<name>A0A8J5WZE2_DIALT</name>
<feature type="domain" description="SnoaL-like" evidence="5">
    <location>
        <begin position="418"/>
        <end position="522"/>
    </location>
</feature>
<feature type="region of interest" description="Disordered" evidence="4">
    <location>
        <begin position="369"/>
        <end position="395"/>
    </location>
</feature>
<feature type="compositionally biased region" description="Basic and acidic residues" evidence="4">
    <location>
        <begin position="369"/>
        <end position="379"/>
    </location>
</feature>
<evidence type="ECO:0000256" key="2">
    <source>
        <dbReference type="ARBA" id="ARBA00023043"/>
    </source>
</evidence>
<dbReference type="InterPro" id="IPR002110">
    <property type="entry name" value="Ankyrin_rpt"/>
</dbReference>
<dbReference type="PRINTS" id="PR01415">
    <property type="entry name" value="ANKYRIN"/>
</dbReference>
<evidence type="ECO:0000256" key="1">
    <source>
        <dbReference type="ARBA" id="ARBA00022737"/>
    </source>
</evidence>
<keyword evidence="1" id="KW-0677">Repeat</keyword>
<dbReference type="SUPFAM" id="SSF48403">
    <property type="entry name" value="Ankyrin repeat"/>
    <property type="match status" value="1"/>
</dbReference>
<evidence type="ECO:0000256" key="3">
    <source>
        <dbReference type="PROSITE-ProRule" id="PRU00023"/>
    </source>
</evidence>
<keyword evidence="2 3" id="KW-0040">ANK repeat</keyword>
<feature type="repeat" description="ANK" evidence="3">
    <location>
        <begin position="311"/>
        <end position="343"/>
    </location>
</feature>
<dbReference type="EMBL" id="JAGTXO010000102">
    <property type="protein sequence ID" value="KAG8456896.1"/>
    <property type="molecule type" value="Genomic_DNA"/>
</dbReference>
<dbReference type="PROSITE" id="PS50088">
    <property type="entry name" value="ANK_REPEAT"/>
    <property type="match status" value="4"/>
</dbReference>
<evidence type="ECO:0000256" key="4">
    <source>
        <dbReference type="SAM" id="MobiDB-lite"/>
    </source>
</evidence>
<evidence type="ECO:0000313" key="7">
    <source>
        <dbReference type="Proteomes" id="UP000751190"/>
    </source>
</evidence>
<comment type="caution">
    <text evidence="6">The sequence shown here is derived from an EMBL/GenBank/DDBJ whole genome shotgun (WGS) entry which is preliminary data.</text>
</comment>
<dbReference type="Gene3D" id="3.10.450.50">
    <property type="match status" value="1"/>
</dbReference>
<dbReference type="PROSITE" id="PS50297">
    <property type="entry name" value="ANK_REP_REGION"/>
    <property type="match status" value="4"/>
</dbReference>
<dbReference type="InterPro" id="IPR037401">
    <property type="entry name" value="SnoaL-like"/>
</dbReference>
<dbReference type="OrthoDB" id="341259at2759"/>
<accession>A0A8J5WZE2</accession>
<dbReference type="Gene3D" id="1.25.40.20">
    <property type="entry name" value="Ankyrin repeat-containing domain"/>
    <property type="match status" value="4"/>
</dbReference>
<gene>
    <name evidence="6" type="ORF">KFE25_012686</name>
</gene>
<feature type="repeat" description="ANK" evidence="3">
    <location>
        <begin position="143"/>
        <end position="170"/>
    </location>
</feature>
<dbReference type="PANTHER" id="PTHR24198:SF165">
    <property type="entry name" value="ANKYRIN REPEAT-CONTAINING PROTEIN-RELATED"/>
    <property type="match status" value="1"/>
</dbReference>
<feature type="repeat" description="ANK" evidence="3">
    <location>
        <begin position="278"/>
        <end position="310"/>
    </location>
</feature>
<keyword evidence="7" id="KW-1185">Reference proteome</keyword>
<reference evidence="6" key="1">
    <citation type="submission" date="2021-05" db="EMBL/GenBank/DDBJ databases">
        <title>The genome of the haptophyte Pavlova lutheri (Diacronema luteri, Pavlovales) - a model for lipid biosynthesis in eukaryotic algae.</title>
        <authorList>
            <person name="Hulatt C.J."/>
            <person name="Posewitz M.C."/>
        </authorList>
    </citation>
    <scope>NUCLEOTIDE SEQUENCE</scope>
    <source>
        <strain evidence="6">NIVA-4/92</strain>
    </source>
</reference>
<dbReference type="AlphaFoldDB" id="A0A8J5WZE2"/>
<dbReference type="Pfam" id="PF12680">
    <property type="entry name" value="SnoaL_2"/>
    <property type="match status" value="1"/>
</dbReference>
<dbReference type="OMA" id="VNERSEC"/>
<evidence type="ECO:0000313" key="6">
    <source>
        <dbReference type="EMBL" id="KAG8456896.1"/>
    </source>
</evidence>
<dbReference type="SMART" id="SM00248">
    <property type="entry name" value="ANK"/>
    <property type="match status" value="7"/>
</dbReference>
<dbReference type="SUPFAM" id="SSF54427">
    <property type="entry name" value="NTF2-like"/>
    <property type="match status" value="1"/>
</dbReference>
<dbReference type="Proteomes" id="UP000751190">
    <property type="component" value="Unassembled WGS sequence"/>
</dbReference>
<proteinExistence type="predicted"/>
<feature type="repeat" description="ANK" evidence="3">
    <location>
        <begin position="245"/>
        <end position="277"/>
    </location>
</feature>